<evidence type="ECO:0000313" key="3">
    <source>
        <dbReference type="Proteomes" id="UP001279734"/>
    </source>
</evidence>
<dbReference type="Proteomes" id="UP001279734">
    <property type="component" value="Unassembled WGS sequence"/>
</dbReference>
<name>A0AAD3SNW2_NEPGR</name>
<feature type="region of interest" description="Disordered" evidence="1">
    <location>
        <begin position="1"/>
        <end position="20"/>
    </location>
</feature>
<dbReference type="AlphaFoldDB" id="A0AAD3SNW2"/>
<gene>
    <name evidence="2" type="ORF">Nepgr_016011</name>
</gene>
<evidence type="ECO:0000313" key="2">
    <source>
        <dbReference type="EMBL" id="GMH14170.1"/>
    </source>
</evidence>
<accession>A0AAD3SNW2</accession>
<proteinExistence type="predicted"/>
<organism evidence="2 3">
    <name type="scientific">Nepenthes gracilis</name>
    <name type="common">Slender pitcher plant</name>
    <dbReference type="NCBI Taxonomy" id="150966"/>
    <lineage>
        <taxon>Eukaryota</taxon>
        <taxon>Viridiplantae</taxon>
        <taxon>Streptophyta</taxon>
        <taxon>Embryophyta</taxon>
        <taxon>Tracheophyta</taxon>
        <taxon>Spermatophyta</taxon>
        <taxon>Magnoliopsida</taxon>
        <taxon>eudicotyledons</taxon>
        <taxon>Gunneridae</taxon>
        <taxon>Pentapetalae</taxon>
        <taxon>Caryophyllales</taxon>
        <taxon>Nepenthaceae</taxon>
        <taxon>Nepenthes</taxon>
    </lineage>
</organism>
<evidence type="ECO:0000256" key="1">
    <source>
        <dbReference type="SAM" id="MobiDB-lite"/>
    </source>
</evidence>
<feature type="compositionally biased region" description="Basic and acidic residues" evidence="1">
    <location>
        <begin position="87"/>
        <end position="97"/>
    </location>
</feature>
<keyword evidence="3" id="KW-1185">Reference proteome</keyword>
<dbReference type="EMBL" id="BSYO01000013">
    <property type="protein sequence ID" value="GMH14170.1"/>
    <property type="molecule type" value="Genomic_DNA"/>
</dbReference>
<reference evidence="2" key="1">
    <citation type="submission" date="2023-05" db="EMBL/GenBank/DDBJ databases">
        <title>Nepenthes gracilis genome sequencing.</title>
        <authorList>
            <person name="Fukushima K."/>
        </authorList>
    </citation>
    <scope>NUCLEOTIDE SEQUENCE</scope>
    <source>
        <strain evidence="2">SING2019-196</strain>
    </source>
</reference>
<feature type="compositionally biased region" description="Acidic residues" evidence="1">
    <location>
        <begin position="46"/>
        <end position="55"/>
    </location>
</feature>
<protein>
    <submittedName>
        <fullName evidence="2">Uncharacterized protein</fullName>
    </submittedName>
</protein>
<feature type="region of interest" description="Disordered" evidence="1">
    <location>
        <begin position="44"/>
        <end position="107"/>
    </location>
</feature>
<comment type="caution">
    <text evidence="2">The sequence shown here is derived from an EMBL/GenBank/DDBJ whole genome shotgun (WGS) entry which is preliminary data.</text>
</comment>
<sequence length="169" mass="18721">MQEQAGGIGCEWPESQARFESSPSGILSAFGACVPGELRWRVGCLDGEEPGDEEQDSGKGHLSVESGSLDGERAYWKESGPPGSRKGRMESASKEEPLNGDQTSRMESEALGRKILSPKWRGWCARHHCWRCTRKRVHLFVFFPIDGSCYGNYLYSVIPSPLFLVSFGC</sequence>